<keyword evidence="2" id="KW-0808">Transferase</keyword>
<feature type="transmembrane region" description="Helical" evidence="5">
    <location>
        <begin position="34"/>
        <end position="54"/>
    </location>
</feature>
<keyword evidence="5" id="KW-1133">Transmembrane helix</keyword>
<dbReference type="InterPro" id="IPR004263">
    <property type="entry name" value="Exostosin"/>
</dbReference>
<dbReference type="SUPFAM" id="SSF53448">
    <property type="entry name" value="Nucleotide-diphospho-sugar transferases"/>
    <property type="match status" value="1"/>
</dbReference>
<dbReference type="Pfam" id="PF09258">
    <property type="entry name" value="Glyco_transf_64"/>
    <property type="match status" value="1"/>
</dbReference>
<reference evidence="7" key="1">
    <citation type="submission" date="2020-10" db="EMBL/GenBank/DDBJ databases">
        <title>High-Quality Genome Resource of Clonostachys rosea strain S41 by Oxford Nanopore Long-Read Sequencing.</title>
        <authorList>
            <person name="Wang H."/>
        </authorList>
    </citation>
    <scope>NUCLEOTIDE SEQUENCE</scope>
    <source>
        <strain evidence="7">S41</strain>
    </source>
</reference>
<organism evidence="7 8">
    <name type="scientific">Bionectria ochroleuca</name>
    <name type="common">Gliocladium roseum</name>
    <dbReference type="NCBI Taxonomy" id="29856"/>
    <lineage>
        <taxon>Eukaryota</taxon>
        <taxon>Fungi</taxon>
        <taxon>Dikarya</taxon>
        <taxon>Ascomycota</taxon>
        <taxon>Pezizomycotina</taxon>
        <taxon>Sordariomycetes</taxon>
        <taxon>Hypocreomycetidae</taxon>
        <taxon>Hypocreales</taxon>
        <taxon>Bionectriaceae</taxon>
        <taxon>Clonostachys</taxon>
    </lineage>
</organism>
<feature type="domain" description="Glycosyl transferase 64" evidence="6">
    <location>
        <begin position="97"/>
        <end position="341"/>
    </location>
</feature>
<evidence type="ECO:0000256" key="4">
    <source>
        <dbReference type="ARBA" id="ARBA00023157"/>
    </source>
</evidence>
<dbReference type="InterPro" id="IPR015338">
    <property type="entry name" value="GT64_dom"/>
</dbReference>
<evidence type="ECO:0000313" key="7">
    <source>
        <dbReference type="EMBL" id="KAF9756484.1"/>
    </source>
</evidence>
<gene>
    <name evidence="7" type="ORF">IM811_007428</name>
</gene>
<evidence type="ECO:0000259" key="6">
    <source>
        <dbReference type="Pfam" id="PF09258"/>
    </source>
</evidence>
<comment type="caution">
    <text evidence="7">The sequence shown here is derived from an EMBL/GenBank/DDBJ whole genome shotgun (WGS) entry which is preliminary data.</text>
</comment>
<evidence type="ECO:0000256" key="5">
    <source>
        <dbReference type="SAM" id="Phobius"/>
    </source>
</evidence>
<keyword evidence="5" id="KW-0812">Transmembrane</keyword>
<dbReference type="PANTHER" id="PTHR48261">
    <property type="entry name" value="ACETYLGLUCOSAMINYLTRANSFERASE"/>
    <property type="match status" value="1"/>
</dbReference>
<proteinExistence type="predicted"/>
<keyword evidence="4" id="KW-1015">Disulfide bond</keyword>
<dbReference type="AlphaFoldDB" id="A0A8H7NI93"/>
<dbReference type="Gene3D" id="3.90.550.10">
    <property type="entry name" value="Spore Coat Polysaccharide Biosynthesis Protein SpsA, Chain A"/>
    <property type="match status" value="1"/>
</dbReference>
<evidence type="ECO:0000313" key="8">
    <source>
        <dbReference type="Proteomes" id="UP000616885"/>
    </source>
</evidence>
<keyword evidence="3 5" id="KW-0472">Membrane</keyword>
<accession>A0A8H7NI93</accession>
<dbReference type="Proteomes" id="UP000616885">
    <property type="component" value="Unassembled WGS sequence"/>
</dbReference>
<protein>
    <recommendedName>
        <fullName evidence="6">Glycosyl transferase 64 domain-containing protein</fullName>
    </recommendedName>
</protein>
<evidence type="ECO:0000256" key="2">
    <source>
        <dbReference type="ARBA" id="ARBA00022679"/>
    </source>
</evidence>
<comment type="subcellular location">
    <subcellularLocation>
        <location evidence="1">Membrane</location>
    </subcellularLocation>
</comment>
<sequence length="360" mass="41003">MPSLTPSSSSIYPHPMQNRLHCDLRLRSCRKTTILLVLALFAITTTVLLCGTGSPTSNTRPAEASDISKQTFAPCTRKTEAWRTIQSKYDTLIEDKFTVAVSTFHRPKELKRILGILLSDHIPSLLEVVVIWNNFGEEPPAAYDSEHGVRVRYRIPPRDSLNEKLWPDPEYRTQAVLLSDDDVYYRAEDLEFVFQSWRKFGKDRMTGALARCATPDNNGQWEYTFCTGHSIDKYSIILSNLAFAHIGLLDYYFSDDPAMTAVRDLVDDKFNCEDIALNFAASLLTGSGPLLVQGRDQYVNLDPSTGISRNSGHMEARSQCLNDFAHAFQCMPLVDESARIERGYKFNVWYKSLWDRLTYR</sequence>
<dbReference type="EMBL" id="JADCTT010000002">
    <property type="protein sequence ID" value="KAF9756484.1"/>
    <property type="molecule type" value="Genomic_DNA"/>
</dbReference>
<name>A0A8H7NI93_BIOOC</name>
<dbReference type="GO" id="GO:0016020">
    <property type="term" value="C:membrane"/>
    <property type="evidence" value="ECO:0007669"/>
    <property type="project" value="UniProtKB-SubCell"/>
</dbReference>
<dbReference type="InterPro" id="IPR029044">
    <property type="entry name" value="Nucleotide-diphossugar_trans"/>
</dbReference>
<dbReference type="GO" id="GO:0016757">
    <property type="term" value="F:glycosyltransferase activity"/>
    <property type="evidence" value="ECO:0007669"/>
    <property type="project" value="InterPro"/>
</dbReference>
<dbReference type="PANTHER" id="PTHR48261:SF2">
    <property type="entry name" value="ACETYLGLUCOSAMINYLTRANSFERASE"/>
    <property type="match status" value="1"/>
</dbReference>
<evidence type="ECO:0000256" key="3">
    <source>
        <dbReference type="ARBA" id="ARBA00023136"/>
    </source>
</evidence>
<evidence type="ECO:0000256" key="1">
    <source>
        <dbReference type="ARBA" id="ARBA00004370"/>
    </source>
</evidence>